<gene>
    <name evidence="2" type="ORF">OVA965_LOCUS3500</name>
    <name evidence="3" type="ORF">TMI583_LOCUS3499</name>
</gene>
<dbReference type="Proteomes" id="UP000682733">
    <property type="component" value="Unassembled WGS sequence"/>
</dbReference>
<name>A0A8S2GUZ2_9BILA</name>
<organism evidence="3 4">
    <name type="scientific">Didymodactylos carnosus</name>
    <dbReference type="NCBI Taxonomy" id="1234261"/>
    <lineage>
        <taxon>Eukaryota</taxon>
        <taxon>Metazoa</taxon>
        <taxon>Spiralia</taxon>
        <taxon>Gnathifera</taxon>
        <taxon>Rotifera</taxon>
        <taxon>Eurotatoria</taxon>
        <taxon>Bdelloidea</taxon>
        <taxon>Philodinida</taxon>
        <taxon>Philodinidae</taxon>
        <taxon>Didymodactylos</taxon>
    </lineage>
</organism>
<evidence type="ECO:0000313" key="4">
    <source>
        <dbReference type="Proteomes" id="UP000682733"/>
    </source>
</evidence>
<evidence type="ECO:0000313" key="3">
    <source>
        <dbReference type="EMBL" id="CAF3560359.1"/>
    </source>
</evidence>
<feature type="domain" description="Mvd1 C-terminal" evidence="1">
    <location>
        <begin position="30"/>
        <end position="162"/>
    </location>
</feature>
<dbReference type="PANTHER" id="PTHR10977:SF3">
    <property type="entry name" value="DIPHOSPHOMEVALONATE DECARBOXYLASE"/>
    <property type="match status" value="1"/>
</dbReference>
<dbReference type="InterPro" id="IPR041431">
    <property type="entry name" value="Mvd1_C"/>
</dbReference>
<dbReference type="EMBL" id="CAJNOK010000845">
    <property type="protein sequence ID" value="CAF0778997.1"/>
    <property type="molecule type" value="Genomic_DNA"/>
</dbReference>
<accession>A0A8S2GUZ2</accession>
<dbReference type="Proteomes" id="UP000677228">
    <property type="component" value="Unassembled WGS sequence"/>
</dbReference>
<dbReference type="EMBL" id="CAJOBA010000845">
    <property type="protein sequence ID" value="CAF3560359.1"/>
    <property type="molecule type" value="Genomic_DNA"/>
</dbReference>
<evidence type="ECO:0000259" key="1">
    <source>
        <dbReference type="Pfam" id="PF18376"/>
    </source>
</evidence>
<dbReference type="GO" id="GO:0005829">
    <property type="term" value="C:cytosol"/>
    <property type="evidence" value="ECO:0007669"/>
    <property type="project" value="TreeGrafter"/>
</dbReference>
<reference evidence="3" key="1">
    <citation type="submission" date="2021-02" db="EMBL/GenBank/DDBJ databases">
        <authorList>
            <person name="Nowell W R."/>
        </authorList>
    </citation>
    <scope>NUCLEOTIDE SEQUENCE</scope>
</reference>
<dbReference type="GO" id="GO:0004163">
    <property type="term" value="F:diphosphomevalonate decarboxylase activity"/>
    <property type="evidence" value="ECO:0007669"/>
    <property type="project" value="TreeGrafter"/>
</dbReference>
<dbReference type="PANTHER" id="PTHR10977">
    <property type="entry name" value="DIPHOSPHOMEVALONATE DECARBOXYLASE"/>
    <property type="match status" value="1"/>
</dbReference>
<dbReference type="Gene3D" id="3.30.70.890">
    <property type="entry name" value="GHMP kinase, C-terminal domain"/>
    <property type="match status" value="1"/>
</dbReference>
<dbReference type="Pfam" id="PF18376">
    <property type="entry name" value="MDD_C"/>
    <property type="match status" value="1"/>
</dbReference>
<evidence type="ECO:0000313" key="2">
    <source>
        <dbReference type="EMBL" id="CAF0778997.1"/>
    </source>
</evidence>
<sequence length="169" mass="19256">MQVPLSPEVLLHEGILRSSSLLCEDIPRGKSIQNKDFNTFAQIVMLDSGQFHAICMDTYPPVIYLNEQSKHLINLVHAYNSDQSKIKVAYTFDAGPNPFCFIQQEYLDEFLQYLQYFYPTTNDNNLHVSVSNIKNLSPIDLPIMQDALKRIILTRIGTGSKILVKTTMT</sequence>
<dbReference type="AlphaFoldDB" id="A0A8S2GUZ2"/>
<proteinExistence type="predicted"/>
<dbReference type="GO" id="GO:0019287">
    <property type="term" value="P:isopentenyl diphosphate biosynthetic process, mevalonate pathway"/>
    <property type="evidence" value="ECO:0007669"/>
    <property type="project" value="TreeGrafter"/>
</dbReference>
<dbReference type="SUPFAM" id="SSF55060">
    <property type="entry name" value="GHMP Kinase, C-terminal domain"/>
    <property type="match status" value="1"/>
</dbReference>
<dbReference type="InterPro" id="IPR036554">
    <property type="entry name" value="GHMP_kinase_C_sf"/>
</dbReference>
<protein>
    <recommendedName>
        <fullName evidence="1">Mvd1 C-terminal domain-containing protein</fullName>
    </recommendedName>
</protein>
<comment type="caution">
    <text evidence="3">The sequence shown here is derived from an EMBL/GenBank/DDBJ whole genome shotgun (WGS) entry which is preliminary data.</text>
</comment>